<keyword evidence="10" id="KW-0347">Helicase</keyword>
<dbReference type="GO" id="GO:0006310">
    <property type="term" value="P:DNA recombination"/>
    <property type="evidence" value="ECO:0007669"/>
    <property type="project" value="UniProtKB-KW"/>
</dbReference>
<sequence>MVWNPEENERRAEEDDGEEELGENQDYKAQKDAVIFAIDISESMLEKPPGSGSKKDDTDSIVTAALKSASQLMQQRIIAQPKDMMGILFFGTEKTKFGDRIGSMLEPYQNCYLHTDLDVPSAEAVRALKDMAEFGKDPNGVLNPAKEATSIVHMLNCANQALMTNAPNFGSRRLFIVTDNDAPHAGDKRERNSATTRAKDLFDLGVTIELFPVSRQGHNFDVDKFYTDIIYRDPYAATDPDNPDEIKTLETGDGISLLNSMISSINAKQTPKRAYFSKMPLHLAPGLSISVNGYLILHKQSIQRSCYIWLDGDEPQIAQGQVIKTEDGSMRTVEKGELRKAYKFGSGGDYVYFKPEELDQIRHFEGKCLRVIGFKPRSMLHPGAAVKKSAFIFPTEADVVGSTRVFSALWRKLLHSKKMAIAWYIARKNAVPQVVAILPSRKPSDEDSGTQSLPAGLWLYPLPFVDDMRDLTPLKTQPVVRASDELVDKMRIIVENLQMPKGVYDPSKVPNPSLQWHYKVLQTLALDEDFSSVKKSDLTVPKYKQINKRVGQYQVELKEMLKAEAATVQQQLAIKRDAEEADEAERPKKRTKAAPKKATAPSGCTTLAELKSAIDDDSLRKKTVAELRAICTEKDLGSTTGKKKADLLELVEEWVEGQA</sequence>
<evidence type="ECO:0000256" key="2">
    <source>
        <dbReference type="ARBA" id="ARBA00004574"/>
    </source>
</evidence>
<dbReference type="SUPFAM" id="SSF100939">
    <property type="entry name" value="SPOC domain-like"/>
    <property type="match status" value="1"/>
</dbReference>
<feature type="region of interest" description="Disordered" evidence="21">
    <location>
        <begin position="577"/>
        <end position="601"/>
    </location>
</feature>
<keyword evidence="6" id="KW-0158">Chromosome</keyword>
<dbReference type="GO" id="GO:0042162">
    <property type="term" value="F:telomeric DNA binding"/>
    <property type="evidence" value="ECO:0007669"/>
    <property type="project" value="InterPro"/>
</dbReference>
<comment type="caution">
    <text evidence="23">The sequence shown here is derived from an EMBL/GenBank/DDBJ whole genome shotgun (WGS) entry which is preliminary data.</text>
</comment>
<evidence type="ECO:0000256" key="13">
    <source>
        <dbReference type="ARBA" id="ARBA00023125"/>
    </source>
</evidence>
<feature type="region of interest" description="Disordered" evidence="21">
    <location>
        <begin position="1"/>
        <end position="28"/>
    </location>
</feature>
<keyword evidence="24" id="KW-1185">Reference proteome</keyword>
<evidence type="ECO:0000256" key="16">
    <source>
        <dbReference type="ARBA" id="ARBA00023242"/>
    </source>
</evidence>
<dbReference type="AlphaFoldDB" id="A0A0G2FUE2"/>
<dbReference type="FunFam" id="2.40.290.10:FF:000001">
    <property type="entry name" value="X-ray repair cross complementing 6"/>
    <property type="match status" value="1"/>
</dbReference>
<dbReference type="InterPro" id="IPR005160">
    <property type="entry name" value="Ku_C"/>
</dbReference>
<dbReference type="Proteomes" id="UP000034680">
    <property type="component" value="Unassembled WGS sequence"/>
</dbReference>
<dbReference type="EC" id="3.6.4.12" evidence="4"/>
<keyword evidence="13" id="KW-0238">DNA-binding</keyword>
<dbReference type="GO" id="GO:0005524">
    <property type="term" value="F:ATP binding"/>
    <property type="evidence" value="ECO:0007669"/>
    <property type="project" value="UniProtKB-KW"/>
</dbReference>
<keyword evidence="9" id="KW-0378">Hydrolase</keyword>
<keyword evidence="8" id="KW-0227">DNA damage</keyword>
<dbReference type="GO" id="GO:0006303">
    <property type="term" value="P:double-strand break repair via nonhomologous end joining"/>
    <property type="evidence" value="ECO:0007669"/>
    <property type="project" value="InterPro"/>
</dbReference>
<dbReference type="Gene3D" id="1.10.720.30">
    <property type="entry name" value="SAP domain"/>
    <property type="match status" value="1"/>
</dbReference>
<dbReference type="NCBIfam" id="TIGR00578">
    <property type="entry name" value="ku70"/>
    <property type="match status" value="1"/>
</dbReference>
<dbReference type="GO" id="GO:0003684">
    <property type="term" value="F:damaged DNA binding"/>
    <property type="evidence" value="ECO:0007669"/>
    <property type="project" value="InterPro"/>
</dbReference>
<evidence type="ECO:0000256" key="18">
    <source>
        <dbReference type="ARBA" id="ARBA00031811"/>
    </source>
</evidence>
<reference evidence="23 24" key="2">
    <citation type="submission" date="2015-05" db="EMBL/GenBank/DDBJ databases">
        <authorList>
            <person name="Morales-Cruz A."/>
            <person name="Amrine K.C."/>
            <person name="Cantu D."/>
        </authorList>
    </citation>
    <scope>NUCLEOTIDE SEQUENCE [LARGE SCALE GENOMIC DNA]</scope>
    <source>
        <strain evidence="23">DA912</strain>
    </source>
</reference>
<comment type="function">
    <text evidence="17">Single-stranded DNA-dependent ATP-dependent helicase. Involved in non-homologous end joining (NHEJ) DNA double strand break repair. DNA-binding is sequence-independent but has a high affinity to nicks in double-stranded DNA and to the ends of duplex DNA. Binds to naturally occurring chromosomal ends, and therefore provides chromosomal end protection. Required also for telomere recombination to repair telomeric ends in the absence of telomerase. KU70, of the KU70/KU80 heterodimer, binds to the stem loop of TLC1, the RNA component of telomerase. Involved in telomere maintenance. Interacts with telomeric repeats and subtelomeric sequences thereby controlling telomere length and protecting against subtelomeric rearrangement. Maintains telomeric chromatin, which is involved in silencing the expression of genes located at the telomere. Required for mating-type switching.</text>
</comment>
<evidence type="ECO:0000256" key="14">
    <source>
        <dbReference type="ARBA" id="ARBA00023172"/>
    </source>
</evidence>
<dbReference type="Pfam" id="PF03730">
    <property type="entry name" value="Ku_C"/>
    <property type="match status" value="1"/>
</dbReference>
<evidence type="ECO:0000256" key="10">
    <source>
        <dbReference type="ARBA" id="ARBA00022806"/>
    </source>
</evidence>
<name>A0A0G2FUE2_9PEZI</name>
<keyword evidence="15" id="KW-0234">DNA repair</keyword>
<feature type="compositionally biased region" description="Acidic residues" evidence="21">
    <location>
        <begin position="14"/>
        <end position="23"/>
    </location>
</feature>
<dbReference type="EMBL" id="LCUC01000082">
    <property type="protein sequence ID" value="KKY37539.1"/>
    <property type="molecule type" value="Genomic_DNA"/>
</dbReference>
<comment type="similarity">
    <text evidence="3">Belongs to the ku70 family.</text>
</comment>
<dbReference type="InterPro" id="IPR036361">
    <property type="entry name" value="SAP_dom_sf"/>
</dbReference>
<dbReference type="InterPro" id="IPR005161">
    <property type="entry name" value="Ku_N"/>
</dbReference>
<dbReference type="Gene3D" id="2.40.290.10">
    <property type="match status" value="1"/>
</dbReference>
<proteinExistence type="inferred from homology"/>
<dbReference type="Gene3D" id="1.10.1600.10">
    <property type="match status" value="1"/>
</dbReference>
<keyword evidence="11" id="KW-0067">ATP-binding</keyword>
<evidence type="ECO:0000256" key="9">
    <source>
        <dbReference type="ARBA" id="ARBA00022801"/>
    </source>
</evidence>
<evidence type="ECO:0000256" key="4">
    <source>
        <dbReference type="ARBA" id="ARBA00012551"/>
    </source>
</evidence>
<dbReference type="PIRSF" id="PIRSF003033">
    <property type="entry name" value="Ku70"/>
    <property type="match status" value="1"/>
</dbReference>
<dbReference type="InterPro" id="IPR006165">
    <property type="entry name" value="Ku70"/>
</dbReference>
<keyword evidence="16" id="KW-0539">Nucleus</keyword>
<dbReference type="Pfam" id="PF03731">
    <property type="entry name" value="Ku_N"/>
    <property type="match status" value="1"/>
</dbReference>
<dbReference type="InterPro" id="IPR016194">
    <property type="entry name" value="SPOC-like_C_dom_sf"/>
</dbReference>
<dbReference type="STRING" id="1214573.A0A0G2FUE2"/>
<keyword evidence="12" id="KW-0779">Telomere</keyword>
<protein>
    <recommendedName>
        <fullName evidence="5">ATP-dependent DNA helicase II subunit 1</fullName>
        <ecNumber evidence="4">3.6.4.12</ecNumber>
    </recommendedName>
    <alternativeName>
        <fullName evidence="18">ATP-dependent DNA helicase II subunit Ku70</fullName>
    </alternativeName>
</protein>
<dbReference type="PANTHER" id="PTHR12604">
    <property type="entry name" value="KU AUTOANTIGEN DNA HELICASE"/>
    <property type="match status" value="1"/>
</dbReference>
<feature type="domain" description="Ku" evidence="22">
    <location>
        <begin position="330"/>
        <end position="479"/>
    </location>
</feature>
<dbReference type="InterPro" id="IPR027388">
    <property type="entry name" value="Ku70_bridge/pillars_dom_sf"/>
</dbReference>
<dbReference type="GO" id="GO:0016787">
    <property type="term" value="F:hydrolase activity"/>
    <property type="evidence" value="ECO:0007669"/>
    <property type="project" value="UniProtKB-KW"/>
</dbReference>
<dbReference type="InterPro" id="IPR047087">
    <property type="entry name" value="KU70_core_dom"/>
</dbReference>
<dbReference type="Gene3D" id="3.40.50.410">
    <property type="entry name" value="von Willebrand factor, type A domain"/>
    <property type="match status" value="1"/>
</dbReference>
<evidence type="ECO:0000256" key="1">
    <source>
        <dbReference type="ARBA" id="ARBA00004123"/>
    </source>
</evidence>
<evidence type="ECO:0000313" key="24">
    <source>
        <dbReference type="Proteomes" id="UP000034680"/>
    </source>
</evidence>
<evidence type="ECO:0000256" key="17">
    <source>
        <dbReference type="ARBA" id="ARBA00024890"/>
    </source>
</evidence>
<evidence type="ECO:0000256" key="15">
    <source>
        <dbReference type="ARBA" id="ARBA00023204"/>
    </source>
</evidence>
<dbReference type="InterPro" id="IPR006164">
    <property type="entry name" value="DNA_bd_Ku70/Ku80"/>
</dbReference>
<evidence type="ECO:0000256" key="7">
    <source>
        <dbReference type="ARBA" id="ARBA00022741"/>
    </source>
</evidence>
<comment type="subcellular location">
    <subcellularLocation>
        <location evidence="2">Chromosome</location>
        <location evidence="2">Telomere</location>
    </subcellularLocation>
    <subcellularLocation>
        <location evidence="1">Nucleus</location>
    </subcellularLocation>
</comment>
<dbReference type="CDD" id="cd01458">
    <property type="entry name" value="vWA_ku"/>
    <property type="match status" value="1"/>
</dbReference>
<dbReference type="InterPro" id="IPR036465">
    <property type="entry name" value="vWFA_dom_sf"/>
</dbReference>
<dbReference type="FunFam" id="3.40.50.410:FF:000071">
    <property type="entry name" value="ATP-dependent DNA helicase II subunit 1"/>
    <property type="match status" value="1"/>
</dbReference>
<evidence type="ECO:0000313" key="23">
    <source>
        <dbReference type="EMBL" id="KKY37539.1"/>
    </source>
</evidence>
<reference evidence="23 24" key="1">
    <citation type="submission" date="2015-05" db="EMBL/GenBank/DDBJ databases">
        <title>Distinctive expansion of gene families associated with plant cell wall degradation and secondary metabolism in the genomes of grapevine trunk pathogens.</title>
        <authorList>
            <person name="Lawrence D.P."/>
            <person name="Travadon R."/>
            <person name="Rolshausen P.E."/>
            <person name="Baumgartner K."/>
        </authorList>
    </citation>
    <scope>NUCLEOTIDE SEQUENCE [LARGE SCALE GENOMIC DNA]</scope>
    <source>
        <strain evidence="23">DA912</strain>
    </source>
</reference>
<dbReference type="OrthoDB" id="3249161at2759"/>
<dbReference type="GO" id="GO:0003690">
    <property type="term" value="F:double-stranded DNA binding"/>
    <property type="evidence" value="ECO:0007669"/>
    <property type="project" value="TreeGrafter"/>
</dbReference>
<accession>A0A0G2FUE2</accession>
<dbReference type="GO" id="GO:0000723">
    <property type="term" value="P:telomere maintenance"/>
    <property type="evidence" value="ECO:0007669"/>
    <property type="project" value="InterPro"/>
</dbReference>
<dbReference type="SMART" id="SM00559">
    <property type="entry name" value="Ku78"/>
    <property type="match status" value="1"/>
</dbReference>
<dbReference type="Gene3D" id="4.10.970.10">
    <property type="entry name" value="Ku70, bridge and pillars"/>
    <property type="match status" value="1"/>
</dbReference>
<evidence type="ECO:0000256" key="12">
    <source>
        <dbReference type="ARBA" id="ARBA00022895"/>
    </source>
</evidence>
<evidence type="ECO:0000256" key="8">
    <source>
        <dbReference type="ARBA" id="ARBA00022763"/>
    </source>
</evidence>
<dbReference type="Pfam" id="PF02735">
    <property type="entry name" value="Ku"/>
    <property type="match status" value="1"/>
</dbReference>
<evidence type="ECO:0000259" key="22">
    <source>
        <dbReference type="SMART" id="SM00559"/>
    </source>
</evidence>
<gene>
    <name evidence="23" type="ORF">UCDDA912_g02428</name>
</gene>
<feature type="active site" description="Schiff-base intermediate with DNA; for 5'-deoxyribose-5-phosphate lyase activity" evidence="20">
    <location>
        <position position="28"/>
    </location>
</feature>
<dbReference type="GO" id="GO:0003678">
    <property type="term" value="F:DNA helicase activity"/>
    <property type="evidence" value="ECO:0007669"/>
    <property type="project" value="UniProtKB-EC"/>
</dbReference>
<keyword evidence="7" id="KW-0547">Nucleotide-binding</keyword>
<dbReference type="SUPFAM" id="SSF53300">
    <property type="entry name" value="vWA-like"/>
    <property type="match status" value="1"/>
</dbReference>
<evidence type="ECO:0000256" key="20">
    <source>
        <dbReference type="PIRSR" id="PIRSR003033-1"/>
    </source>
</evidence>
<dbReference type="GO" id="GO:0000781">
    <property type="term" value="C:chromosome, telomeric region"/>
    <property type="evidence" value="ECO:0007669"/>
    <property type="project" value="UniProtKB-SubCell"/>
</dbReference>
<evidence type="ECO:0000256" key="11">
    <source>
        <dbReference type="ARBA" id="ARBA00022840"/>
    </source>
</evidence>
<comment type="catalytic activity">
    <reaction evidence="19">
        <text>ATP + H2O = ADP + phosphate + H(+)</text>
        <dbReference type="Rhea" id="RHEA:13065"/>
        <dbReference type="ChEBI" id="CHEBI:15377"/>
        <dbReference type="ChEBI" id="CHEBI:15378"/>
        <dbReference type="ChEBI" id="CHEBI:30616"/>
        <dbReference type="ChEBI" id="CHEBI:43474"/>
        <dbReference type="ChEBI" id="CHEBI:456216"/>
        <dbReference type="EC" id="3.6.4.12"/>
    </reaction>
</comment>
<evidence type="ECO:0000256" key="19">
    <source>
        <dbReference type="ARBA" id="ARBA00047995"/>
    </source>
</evidence>
<evidence type="ECO:0000256" key="5">
    <source>
        <dbReference type="ARBA" id="ARBA00021796"/>
    </source>
</evidence>
<evidence type="ECO:0000256" key="6">
    <source>
        <dbReference type="ARBA" id="ARBA00022454"/>
    </source>
</evidence>
<keyword evidence="14" id="KW-0233">DNA recombination</keyword>
<evidence type="ECO:0000256" key="3">
    <source>
        <dbReference type="ARBA" id="ARBA00005240"/>
    </source>
</evidence>
<organism evidence="23 24">
    <name type="scientific">Diaporthe ampelina</name>
    <dbReference type="NCBI Taxonomy" id="1214573"/>
    <lineage>
        <taxon>Eukaryota</taxon>
        <taxon>Fungi</taxon>
        <taxon>Dikarya</taxon>
        <taxon>Ascomycota</taxon>
        <taxon>Pezizomycotina</taxon>
        <taxon>Sordariomycetes</taxon>
        <taxon>Sordariomycetidae</taxon>
        <taxon>Diaporthales</taxon>
        <taxon>Diaporthaceae</taxon>
        <taxon>Diaporthe</taxon>
    </lineage>
</organism>
<dbReference type="CDD" id="cd00788">
    <property type="entry name" value="KU70"/>
    <property type="match status" value="1"/>
</dbReference>
<evidence type="ECO:0000256" key="21">
    <source>
        <dbReference type="SAM" id="MobiDB-lite"/>
    </source>
</evidence>
<dbReference type="PANTHER" id="PTHR12604:SF2">
    <property type="entry name" value="X-RAY REPAIR CROSS-COMPLEMENTING PROTEIN 6"/>
    <property type="match status" value="1"/>
</dbReference>
<dbReference type="GO" id="GO:0043564">
    <property type="term" value="C:Ku70:Ku80 complex"/>
    <property type="evidence" value="ECO:0007669"/>
    <property type="project" value="InterPro"/>
</dbReference>